<protein>
    <submittedName>
        <fullName evidence="2">Uncharacterized protein</fullName>
    </submittedName>
</protein>
<sequence length="322" mass="37245">MSNFETEVVNKPEDIKPEISSNLCQKYIAEVLSNQDFLQRLYLIMGVSIELYRVLVSSLLIIFIPQNCGGKLCTMKENLESKDYTYNVGLIFNFTTLGSFILLYAFEISRENKLIKYLEVNPRNPRDNESLEVVFNKIPAKYHDKIYRVDSYYQKISYICVLLFIVNVVLSGIVVYQYSLGNQTTTNYITNILFMATKVYDTYYVANTDKSIFYSAYMRDHVQFNDIDPNLQKRLSLNSIDTLGNVGSLFNGSEYHVVDVSSNIIEHENDIEDENDIIDILLNEIVDKISKVNDSNVDDFVEEPVNKEDLLTEEYEIEQVKV</sequence>
<proteinExistence type="predicted"/>
<evidence type="ECO:0000256" key="1">
    <source>
        <dbReference type="SAM" id="Phobius"/>
    </source>
</evidence>
<organism evidence="2">
    <name type="scientific">viral metagenome</name>
    <dbReference type="NCBI Taxonomy" id="1070528"/>
    <lineage>
        <taxon>unclassified sequences</taxon>
        <taxon>metagenomes</taxon>
        <taxon>organismal metagenomes</taxon>
    </lineage>
</organism>
<feature type="transmembrane region" description="Helical" evidence="1">
    <location>
        <begin position="156"/>
        <end position="178"/>
    </location>
</feature>
<feature type="transmembrane region" description="Helical" evidence="1">
    <location>
        <begin position="41"/>
        <end position="64"/>
    </location>
</feature>
<name>A0A6C0I0J8_9ZZZZ</name>
<evidence type="ECO:0000313" key="2">
    <source>
        <dbReference type="EMBL" id="QHT85916.1"/>
    </source>
</evidence>
<dbReference type="AlphaFoldDB" id="A0A6C0I0J8"/>
<reference evidence="2" key="1">
    <citation type="journal article" date="2020" name="Nature">
        <title>Giant virus diversity and host interactions through global metagenomics.</title>
        <authorList>
            <person name="Schulz F."/>
            <person name="Roux S."/>
            <person name="Paez-Espino D."/>
            <person name="Jungbluth S."/>
            <person name="Walsh D.A."/>
            <person name="Denef V.J."/>
            <person name="McMahon K.D."/>
            <person name="Konstantinidis K.T."/>
            <person name="Eloe-Fadrosh E.A."/>
            <person name="Kyrpides N.C."/>
            <person name="Woyke T."/>
        </authorList>
    </citation>
    <scope>NUCLEOTIDE SEQUENCE</scope>
    <source>
        <strain evidence="2">GVMAG-M-3300023184-182</strain>
    </source>
</reference>
<keyword evidence="1" id="KW-1133">Transmembrane helix</keyword>
<accession>A0A6C0I0J8</accession>
<dbReference type="EMBL" id="MN740051">
    <property type="protein sequence ID" value="QHT85916.1"/>
    <property type="molecule type" value="Genomic_DNA"/>
</dbReference>
<feature type="transmembrane region" description="Helical" evidence="1">
    <location>
        <begin position="84"/>
        <end position="106"/>
    </location>
</feature>
<keyword evidence="1" id="KW-0472">Membrane</keyword>
<keyword evidence="1" id="KW-0812">Transmembrane</keyword>